<dbReference type="Proteomes" id="UP001204798">
    <property type="component" value="Unassembled WGS sequence"/>
</dbReference>
<evidence type="ECO:0000313" key="5">
    <source>
        <dbReference type="Proteomes" id="UP001204798"/>
    </source>
</evidence>
<dbReference type="RefSeq" id="WP_259095810.1">
    <property type="nucleotide sequence ID" value="NZ_CP130454.1"/>
</dbReference>
<feature type="transmembrane region" description="Helical" evidence="2">
    <location>
        <begin position="16"/>
        <end position="34"/>
    </location>
</feature>
<keyword evidence="5" id="KW-1185">Reference proteome</keyword>
<dbReference type="EMBL" id="JANUCP010000003">
    <property type="protein sequence ID" value="MCS3919413.1"/>
    <property type="molecule type" value="Genomic_DNA"/>
</dbReference>
<dbReference type="InterPro" id="IPR000326">
    <property type="entry name" value="PAP2/HPO"/>
</dbReference>
<dbReference type="InterPro" id="IPR036938">
    <property type="entry name" value="PAP2/HPO_sf"/>
</dbReference>
<sequence length="222" mass="24857">MSKFQNFGLMHNLQQISLSVAFVIFLASLCLALLPKPIPRIPHPAQSFAPRTSHPAPSSEPRTSHSAPELVRQVAKHIGGKYWWVLLAGGLVAVWLDRRVLWRLVLTLLVTQVAIEALKLAVGEVRPDGRFFNSFPSGHTTASFAYATVMSLHFRWGWLWFLFACVVGLSRILTNAHWWNDVTGGAALGYLIAVGLIKWLKWDRGQGTRDKENGRARLLPSR</sequence>
<evidence type="ECO:0000259" key="3">
    <source>
        <dbReference type="SMART" id="SM00014"/>
    </source>
</evidence>
<dbReference type="SUPFAM" id="SSF48317">
    <property type="entry name" value="Acid phosphatase/Vanadium-dependent haloperoxidase"/>
    <property type="match status" value="1"/>
</dbReference>
<dbReference type="PANTHER" id="PTHR14969">
    <property type="entry name" value="SPHINGOSINE-1-PHOSPHATE PHOSPHOHYDROLASE"/>
    <property type="match status" value="1"/>
</dbReference>
<keyword evidence="2" id="KW-0472">Membrane</keyword>
<organism evidence="4 5">
    <name type="scientific">Candidatus Fervidibacter sacchari</name>
    <dbReference type="NCBI Taxonomy" id="1448929"/>
    <lineage>
        <taxon>Bacteria</taxon>
        <taxon>Candidatus Fervidibacterota</taxon>
        <taxon>Candidatus Fervidibacter</taxon>
    </lineage>
</organism>
<feature type="domain" description="Phosphatidic acid phosphatase type 2/haloperoxidase" evidence="3">
    <location>
        <begin position="100"/>
        <end position="197"/>
    </location>
</feature>
<proteinExistence type="predicted"/>
<dbReference type="Pfam" id="PF01569">
    <property type="entry name" value="PAP2"/>
    <property type="match status" value="1"/>
</dbReference>
<dbReference type="PANTHER" id="PTHR14969:SF13">
    <property type="entry name" value="AT30094P"/>
    <property type="match status" value="1"/>
</dbReference>
<evidence type="ECO:0000313" key="4">
    <source>
        <dbReference type="EMBL" id="MCS3919413.1"/>
    </source>
</evidence>
<feature type="transmembrane region" description="Helical" evidence="2">
    <location>
        <begin position="182"/>
        <end position="200"/>
    </location>
</feature>
<evidence type="ECO:0000256" key="2">
    <source>
        <dbReference type="SAM" id="Phobius"/>
    </source>
</evidence>
<evidence type="ECO:0000256" key="1">
    <source>
        <dbReference type="SAM" id="MobiDB-lite"/>
    </source>
</evidence>
<gene>
    <name evidence="4" type="ORF">M2350_001826</name>
</gene>
<keyword evidence="2" id="KW-0812">Transmembrane</keyword>
<dbReference type="Gene3D" id="1.20.144.10">
    <property type="entry name" value="Phosphatidic acid phosphatase type 2/haloperoxidase"/>
    <property type="match status" value="1"/>
</dbReference>
<protein>
    <submittedName>
        <fullName evidence="4">Membrane-associated phospholipid phosphatase</fullName>
    </submittedName>
</protein>
<name>A0ABT2EN78_9BACT</name>
<dbReference type="CDD" id="cd03394">
    <property type="entry name" value="PAP2_like_5"/>
    <property type="match status" value="1"/>
</dbReference>
<reference evidence="4 5" key="1">
    <citation type="submission" date="2022-08" db="EMBL/GenBank/DDBJ databases">
        <title>Bacterial and archaeal communities from various locations to study Microbial Dark Matter (Phase II).</title>
        <authorList>
            <person name="Stepanauskas R."/>
        </authorList>
    </citation>
    <scope>NUCLEOTIDE SEQUENCE [LARGE SCALE GENOMIC DNA]</scope>
    <source>
        <strain evidence="4 5">PD1</strain>
    </source>
</reference>
<accession>A0ABT2EN78</accession>
<keyword evidence="2" id="KW-1133">Transmembrane helix</keyword>
<dbReference type="SMART" id="SM00014">
    <property type="entry name" value="acidPPc"/>
    <property type="match status" value="1"/>
</dbReference>
<feature type="transmembrane region" description="Helical" evidence="2">
    <location>
        <begin position="158"/>
        <end position="176"/>
    </location>
</feature>
<feature type="region of interest" description="Disordered" evidence="1">
    <location>
        <begin position="45"/>
        <end position="67"/>
    </location>
</feature>
<comment type="caution">
    <text evidence="4">The sequence shown here is derived from an EMBL/GenBank/DDBJ whole genome shotgun (WGS) entry which is preliminary data.</text>
</comment>